<feature type="transmembrane region" description="Helical" evidence="8">
    <location>
        <begin position="46"/>
        <end position="67"/>
    </location>
</feature>
<keyword evidence="7" id="KW-0460">Magnesium</keyword>
<dbReference type="GO" id="GO:0005886">
    <property type="term" value="C:plasma membrane"/>
    <property type="evidence" value="ECO:0007669"/>
    <property type="project" value="UniProtKB-SubCell"/>
</dbReference>
<reference evidence="9" key="1">
    <citation type="submission" date="2023-06" db="EMBL/GenBank/DDBJ databases">
        <title>Comparative genomics of Bacillaceae isolates and their secondary metabolite potential.</title>
        <authorList>
            <person name="Song L."/>
            <person name="Nielsen L.J."/>
            <person name="Mohite O."/>
            <person name="Xu X."/>
            <person name="Weber T."/>
            <person name="Kovacs A.T."/>
        </authorList>
    </citation>
    <scope>NUCLEOTIDE SEQUENCE</scope>
    <source>
        <strain evidence="9">G1S1</strain>
    </source>
</reference>
<comment type="subcellular location">
    <subcellularLocation>
        <location evidence="1">Cell membrane</location>
        <topology evidence="1">Multi-pass membrane protein</topology>
    </subcellularLocation>
</comment>
<accession>A0AAJ1VDL9</accession>
<dbReference type="EMBL" id="JAUCFI010000003">
    <property type="protein sequence ID" value="MDM5287054.1"/>
    <property type="molecule type" value="Genomic_DNA"/>
</dbReference>
<protein>
    <submittedName>
        <fullName evidence="9">MraY family glycosyltransferase</fullName>
        <ecNumber evidence="9">2.7.8.-</ecNumber>
    </submittedName>
</protein>
<feature type="transmembrane region" description="Helical" evidence="8">
    <location>
        <begin position="90"/>
        <end position="109"/>
    </location>
</feature>
<dbReference type="Proteomes" id="UP001238973">
    <property type="component" value="Unassembled WGS sequence"/>
</dbReference>
<dbReference type="PROSITE" id="PS01348">
    <property type="entry name" value="MRAY_2"/>
    <property type="match status" value="1"/>
</dbReference>
<keyword evidence="7" id="KW-0479">Metal-binding</keyword>
<proteinExistence type="predicted"/>
<feature type="transmembrane region" description="Helical" evidence="8">
    <location>
        <begin position="230"/>
        <end position="247"/>
    </location>
</feature>
<dbReference type="GO" id="GO:0044038">
    <property type="term" value="P:cell wall macromolecule biosynthetic process"/>
    <property type="evidence" value="ECO:0007669"/>
    <property type="project" value="TreeGrafter"/>
</dbReference>
<evidence type="ECO:0000256" key="8">
    <source>
        <dbReference type="SAM" id="Phobius"/>
    </source>
</evidence>
<comment type="cofactor">
    <cofactor evidence="7">
        <name>Mg(2+)</name>
        <dbReference type="ChEBI" id="CHEBI:18420"/>
    </cofactor>
</comment>
<feature type="transmembrane region" description="Helical" evidence="8">
    <location>
        <begin position="6"/>
        <end position="25"/>
    </location>
</feature>
<dbReference type="EC" id="2.7.8.-" evidence="9"/>
<comment type="caution">
    <text evidence="9">The sequence shown here is derived from an EMBL/GenBank/DDBJ whole genome shotgun (WGS) entry which is preliminary data.</text>
</comment>
<feature type="transmembrane region" description="Helical" evidence="8">
    <location>
        <begin position="329"/>
        <end position="346"/>
    </location>
</feature>
<gene>
    <name evidence="9" type="ORF">QUF85_27725</name>
</gene>
<dbReference type="RefSeq" id="WP_289351596.1">
    <property type="nucleotide sequence ID" value="NZ_JAUCFI010000003.1"/>
</dbReference>
<keyword evidence="5 8" id="KW-1133">Transmembrane helix</keyword>
<evidence type="ECO:0000313" key="9">
    <source>
        <dbReference type="EMBL" id="MDM5287054.1"/>
    </source>
</evidence>
<feature type="transmembrane region" description="Helical" evidence="8">
    <location>
        <begin position="253"/>
        <end position="274"/>
    </location>
</feature>
<sequence>MLIGALLVSFLLSIFLTPFVGKLAFKLGATDKPNERKVHSKVMPRMGGLAIFLSFFITFLLFMNDFWEQLPLMNDFWEQLPLMNDFGEQLPLLVGALVIILIGMADDIFELRAAPKFLGQVLAALIIVLWGGLEVEFINLPFFTDTLEFGVFSIPITILWIVSIINAINLIDGLDGLAGGVSTIALVTIATMALIKGDLFVAMVALIVIGSTLGFLKYNFHPAKIFMGDTGALFLGYIIAVLSLLGFKNVTMISLIVPIIILGVPISDTFFAIIRRVVNKQPISAADKSHLHHCLINLGFTHKQTVLLIYALAACFGLAAIIFSFATMWGALILVTGLLLIIEIFVEKIGLVNSNYQPLLKMLNFKNKP</sequence>
<evidence type="ECO:0000256" key="7">
    <source>
        <dbReference type="PIRSR" id="PIRSR600715-1"/>
    </source>
</evidence>
<name>A0AAJ1VDL9_9BACI</name>
<dbReference type="AlphaFoldDB" id="A0AAJ1VDL9"/>
<organism evidence="9 10">
    <name type="scientific">Peribacillus frigoritolerans</name>
    <dbReference type="NCBI Taxonomy" id="450367"/>
    <lineage>
        <taxon>Bacteria</taxon>
        <taxon>Bacillati</taxon>
        <taxon>Bacillota</taxon>
        <taxon>Bacilli</taxon>
        <taxon>Bacillales</taxon>
        <taxon>Bacillaceae</taxon>
        <taxon>Peribacillus</taxon>
    </lineage>
</organism>
<evidence type="ECO:0000256" key="4">
    <source>
        <dbReference type="ARBA" id="ARBA00022692"/>
    </source>
</evidence>
<dbReference type="GO" id="GO:0046872">
    <property type="term" value="F:metal ion binding"/>
    <property type="evidence" value="ECO:0007669"/>
    <property type="project" value="UniProtKB-KW"/>
</dbReference>
<dbReference type="CDD" id="cd06853">
    <property type="entry name" value="GT_WecA_like"/>
    <property type="match status" value="1"/>
</dbReference>
<dbReference type="Pfam" id="PF00953">
    <property type="entry name" value="Glycos_transf_4"/>
    <property type="match status" value="1"/>
</dbReference>
<feature type="binding site" evidence="7">
    <location>
        <position position="169"/>
    </location>
    <ligand>
        <name>Mg(2+)</name>
        <dbReference type="ChEBI" id="CHEBI:18420"/>
    </ligand>
</feature>
<dbReference type="InterPro" id="IPR018480">
    <property type="entry name" value="PNAcMuramoyl-5peptid_Trfase_CS"/>
</dbReference>
<keyword evidence="3 9" id="KW-0808">Transferase</keyword>
<dbReference type="GO" id="GO:0016780">
    <property type="term" value="F:phosphotransferase activity, for other substituted phosphate groups"/>
    <property type="evidence" value="ECO:0007669"/>
    <property type="project" value="InterPro"/>
</dbReference>
<feature type="binding site" evidence="7">
    <location>
        <position position="229"/>
    </location>
    <ligand>
        <name>Mg(2+)</name>
        <dbReference type="ChEBI" id="CHEBI:18420"/>
    </ligand>
</feature>
<feature type="transmembrane region" description="Helical" evidence="8">
    <location>
        <begin position="121"/>
        <end position="143"/>
    </location>
</feature>
<dbReference type="GO" id="GO:0009103">
    <property type="term" value="P:lipopolysaccharide biosynthetic process"/>
    <property type="evidence" value="ECO:0007669"/>
    <property type="project" value="TreeGrafter"/>
</dbReference>
<dbReference type="GO" id="GO:0071555">
    <property type="term" value="P:cell wall organization"/>
    <property type="evidence" value="ECO:0007669"/>
    <property type="project" value="TreeGrafter"/>
</dbReference>
<evidence type="ECO:0000313" key="10">
    <source>
        <dbReference type="Proteomes" id="UP001238973"/>
    </source>
</evidence>
<dbReference type="PANTHER" id="PTHR22926">
    <property type="entry name" value="PHOSPHO-N-ACETYLMURAMOYL-PENTAPEPTIDE-TRANSFERASE"/>
    <property type="match status" value="1"/>
</dbReference>
<evidence type="ECO:0000256" key="5">
    <source>
        <dbReference type="ARBA" id="ARBA00022989"/>
    </source>
</evidence>
<feature type="transmembrane region" description="Helical" evidence="8">
    <location>
        <begin position="149"/>
        <end position="170"/>
    </location>
</feature>
<evidence type="ECO:0000256" key="6">
    <source>
        <dbReference type="ARBA" id="ARBA00023136"/>
    </source>
</evidence>
<evidence type="ECO:0000256" key="2">
    <source>
        <dbReference type="ARBA" id="ARBA00022475"/>
    </source>
</evidence>
<keyword evidence="2" id="KW-1003">Cell membrane</keyword>
<dbReference type="PANTHER" id="PTHR22926:SF3">
    <property type="entry name" value="UNDECAPRENYL-PHOSPHATE ALPHA-N-ACETYLGLUCOSAMINYL 1-PHOSPHATE TRANSFERASE"/>
    <property type="match status" value="1"/>
</dbReference>
<keyword evidence="4 8" id="KW-0812">Transmembrane</keyword>
<evidence type="ECO:0000256" key="1">
    <source>
        <dbReference type="ARBA" id="ARBA00004651"/>
    </source>
</evidence>
<keyword evidence="6 8" id="KW-0472">Membrane</keyword>
<feature type="transmembrane region" description="Helical" evidence="8">
    <location>
        <begin position="201"/>
        <end position="218"/>
    </location>
</feature>
<dbReference type="InterPro" id="IPR000715">
    <property type="entry name" value="Glycosyl_transferase_4"/>
</dbReference>
<evidence type="ECO:0000256" key="3">
    <source>
        <dbReference type="ARBA" id="ARBA00022679"/>
    </source>
</evidence>
<feature type="transmembrane region" description="Helical" evidence="8">
    <location>
        <begin position="177"/>
        <end position="195"/>
    </location>
</feature>
<feature type="transmembrane region" description="Helical" evidence="8">
    <location>
        <begin position="305"/>
        <end position="323"/>
    </location>
</feature>